<evidence type="ECO:0000256" key="2">
    <source>
        <dbReference type="ARBA" id="ARBA00001958"/>
    </source>
</evidence>
<dbReference type="InterPro" id="IPR004619">
    <property type="entry name" value="Type_III_PanK"/>
</dbReference>
<organism evidence="17 18">
    <name type="scientific">Ruthenibacterium lactatiformans</name>
    <dbReference type="NCBI Taxonomy" id="1550024"/>
    <lineage>
        <taxon>Bacteria</taxon>
        <taxon>Bacillati</taxon>
        <taxon>Bacillota</taxon>
        <taxon>Clostridia</taxon>
        <taxon>Eubacteriales</taxon>
        <taxon>Oscillospiraceae</taxon>
        <taxon>Ruthenibacterium</taxon>
    </lineage>
</organism>
<comment type="cofactor">
    <cofactor evidence="16">
        <name>NH4(+)</name>
        <dbReference type="ChEBI" id="CHEBI:28938"/>
    </cofactor>
    <cofactor evidence="16">
        <name>K(+)</name>
        <dbReference type="ChEBI" id="CHEBI:29103"/>
    </cofactor>
    <text evidence="16">A monovalent cation. Ammonium or potassium.</text>
</comment>
<comment type="subunit">
    <text evidence="5 16">Homodimer.</text>
</comment>
<dbReference type="GO" id="GO:0005737">
    <property type="term" value="C:cytoplasm"/>
    <property type="evidence" value="ECO:0007669"/>
    <property type="project" value="UniProtKB-SubCell"/>
</dbReference>
<evidence type="ECO:0000256" key="16">
    <source>
        <dbReference type="HAMAP-Rule" id="MF_01274"/>
    </source>
</evidence>
<comment type="subcellular location">
    <subcellularLocation>
        <location evidence="3 16">Cytoplasm</location>
    </subcellularLocation>
</comment>
<dbReference type="HAMAP" id="MF_01274">
    <property type="entry name" value="Pantothen_kinase_3"/>
    <property type="match status" value="1"/>
</dbReference>
<accession>A0A0W7TT07</accession>
<evidence type="ECO:0000256" key="4">
    <source>
        <dbReference type="ARBA" id="ARBA00005225"/>
    </source>
</evidence>
<dbReference type="GO" id="GO:0046872">
    <property type="term" value="F:metal ion binding"/>
    <property type="evidence" value="ECO:0007669"/>
    <property type="project" value="UniProtKB-KW"/>
</dbReference>
<sequence length="334" mass="35177">MHVSLLTIFGAVCRPNPFRAARVPGRLNWFLLKFYEGGRMFSTDVCGGHAVNFSIDKTRADGASYIHNNKPEERAARMVLTIDIGNTNIVLGGYENGALGFCTRISTDKSLEADQYALELSGILNLYKVAGENIEGAIISSVVPQITDTVARALRMFAGVEPLKLTQELPTGVGVNIDTPSELGADLLAGAIAAKALYPLPAIVIDMGTATKITAVDEQGTVQGVSIMPGVFISLDALVNGTSLLKGIATNAPVRAIGKNTVESMQSGVVFGAASMLDGMVERFEAELGPAKTLVATGGAAGIVVPHCRHSVQYVPTLILDGLYAVYCRTHAAL</sequence>
<reference evidence="17 18" key="1">
    <citation type="submission" date="2015-10" db="EMBL/GenBank/DDBJ databases">
        <title>A novel member of the family Ruminococcaceae isolated from human faeces.</title>
        <authorList>
            <person name="Shkoporov A.N."/>
            <person name="Chaplin A.V."/>
            <person name="Motuzova O.V."/>
            <person name="Kafarskaia L.I."/>
            <person name="Efimov B.A."/>
        </authorList>
    </citation>
    <scope>NUCLEOTIDE SEQUENCE [LARGE SCALE GENOMIC DNA]</scope>
    <source>
        <strain evidence="17 18">668</strain>
    </source>
</reference>
<dbReference type="GO" id="GO:0015937">
    <property type="term" value="P:coenzyme A biosynthetic process"/>
    <property type="evidence" value="ECO:0007669"/>
    <property type="project" value="UniProtKB-UniRule"/>
</dbReference>
<dbReference type="Proteomes" id="UP000053433">
    <property type="component" value="Unassembled WGS sequence"/>
</dbReference>
<keyword evidence="16" id="KW-0479">Metal-binding</keyword>
<keyword evidence="8 16" id="KW-0808">Transferase</keyword>
<evidence type="ECO:0000256" key="12">
    <source>
        <dbReference type="ARBA" id="ARBA00022958"/>
    </source>
</evidence>
<feature type="binding site" evidence="16">
    <location>
        <position position="206"/>
    </location>
    <ligand>
        <name>K(+)</name>
        <dbReference type="ChEBI" id="CHEBI:29103"/>
    </ligand>
</feature>
<evidence type="ECO:0000256" key="13">
    <source>
        <dbReference type="ARBA" id="ARBA00022993"/>
    </source>
</evidence>
<dbReference type="EC" id="2.7.1.33" evidence="6 16"/>
<feature type="binding site" evidence="16">
    <location>
        <position position="209"/>
    </location>
    <ligand>
        <name>ATP</name>
        <dbReference type="ChEBI" id="CHEBI:30616"/>
    </ligand>
</feature>
<keyword evidence="7 16" id="KW-0963">Cytoplasm</keyword>
<evidence type="ECO:0000256" key="10">
    <source>
        <dbReference type="ARBA" id="ARBA00022777"/>
    </source>
</evidence>
<dbReference type="PANTHER" id="PTHR34265:SF1">
    <property type="entry name" value="TYPE III PANTOTHENATE KINASE"/>
    <property type="match status" value="1"/>
</dbReference>
<feature type="binding site" evidence="16">
    <location>
        <begin position="184"/>
        <end position="187"/>
    </location>
    <ligand>
        <name>substrate</name>
    </ligand>
</feature>
<dbReference type="EMBL" id="LMUA01000006">
    <property type="protein sequence ID" value="KUE76863.1"/>
    <property type="molecule type" value="Genomic_DNA"/>
</dbReference>
<comment type="cofactor">
    <cofactor evidence="2">
        <name>K(+)</name>
        <dbReference type="ChEBI" id="CHEBI:29103"/>
    </cofactor>
</comment>
<dbReference type="AlphaFoldDB" id="A0A0W7TT07"/>
<dbReference type="NCBIfam" id="TIGR00671">
    <property type="entry name" value="baf"/>
    <property type="match status" value="1"/>
</dbReference>
<name>A0A0W7TT07_9FIRM</name>
<comment type="function">
    <text evidence="16">Catalyzes the phosphorylation of pantothenate (Pan), the first step in CoA biosynthesis.</text>
</comment>
<dbReference type="Gene3D" id="3.30.420.40">
    <property type="match status" value="2"/>
</dbReference>
<evidence type="ECO:0000256" key="14">
    <source>
        <dbReference type="ARBA" id="ARBA00038036"/>
    </source>
</evidence>
<gene>
    <name evidence="16" type="primary">coaX</name>
    <name evidence="17" type="ORF">ASJ35_06175</name>
</gene>
<evidence type="ECO:0000313" key="17">
    <source>
        <dbReference type="EMBL" id="KUE76863.1"/>
    </source>
</evidence>
<keyword evidence="12 16" id="KW-0630">Potassium</keyword>
<proteinExistence type="inferred from homology"/>
<keyword evidence="10 16" id="KW-0418">Kinase</keyword>
<evidence type="ECO:0000256" key="15">
    <source>
        <dbReference type="ARBA" id="ARBA00040883"/>
    </source>
</evidence>
<keyword evidence="11 16" id="KW-0067">ATP-binding</keyword>
<evidence type="ECO:0000256" key="9">
    <source>
        <dbReference type="ARBA" id="ARBA00022741"/>
    </source>
</evidence>
<comment type="pathway">
    <text evidence="4 16">Cofactor biosynthesis; coenzyme A biosynthesis; CoA from (R)-pantothenate: step 1/5.</text>
</comment>
<evidence type="ECO:0000256" key="1">
    <source>
        <dbReference type="ARBA" id="ARBA00001206"/>
    </source>
</evidence>
<dbReference type="PANTHER" id="PTHR34265">
    <property type="entry name" value="TYPE III PANTOTHENATE KINASE"/>
    <property type="match status" value="1"/>
</dbReference>
<evidence type="ECO:0000256" key="8">
    <source>
        <dbReference type="ARBA" id="ARBA00022679"/>
    </source>
</evidence>
<evidence type="ECO:0000256" key="6">
    <source>
        <dbReference type="ARBA" id="ARBA00012102"/>
    </source>
</evidence>
<evidence type="ECO:0000256" key="7">
    <source>
        <dbReference type="ARBA" id="ARBA00022490"/>
    </source>
</evidence>
<dbReference type="Pfam" id="PF03309">
    <property type="entry name" value="Pan_kinase"/>
    <property type="match status" value="1"/>
</dbReference>
<dbReference type="SUPFAM" id="SSF53067">
    <property type="entry name" value="Actin-like ATPase domain"/>
    <property type="match status" value="2"/>
</dbReference>
<comment type="caution">
    <text evidence="17">The sequence shown here is derived from an EMBL/GenBank/DDBJ whole genome shotgun (WGS) entry which is preliminary data.</text>
</comment>
<evidence type="ECO:0000256" key="11">
    <source>
        <dbReference type="ARBA" id="ARBA00022840"/>
    </source>
</evidence>
<dbReference type="InterPro" id="IPR043129">
    <property type="entry name" value="ATPase_NBD"/>
</dbReference>
<evidence type="ECO:0000313" key="18">
    <source>
        <dbReference type="Proteomes" id="UP000053433"/>
    </source>
</evidence>
<evidence type="ECO:0000256" key="5">
    <source>
        <dbReference type="ARBA" id="ARBA00011738"/>
    </source>
</evidence>
<keyword evidence="13 16" id="KW-0173">Coenzyme A biosynthesis</keyword>
<feature type="binding site" evidence="16">
    <location>
        <begin position="83"/>
        <end position="90"/>
    </location>
    <ligand>
        <name>ATP</name>
        <dbReference type="ChEBI" id="CHEBI:30616"/>
    </ligand>
</feature>
<dbReference type="GO" id="GO:0004594">
    <property type="term" value="F:pantothenate kinase activity"/>
    <property type="evidence" value="ECO:0007669"/>
    <property type="project" value="UniProtKB-UniRule"/>
</dbReference>
<dbReference type="GO" id="GO:0005524">
    <property type="term" value="F:ATP binding"/>
    <property type="evidence" value="ECO:0007669"/>
    <property type="project" value="UniProtKB-UniRule"/>
</dbReference>
<dbReference type="CDD" id="cd24015">
    <property type="entry name" value="ASKHA_NBD_PanK-III"/>
    <property type="match status" value="1"/>
</dbReference>
<feature type="binding site" evidence="16">
    <location>
        <position position="261"/>
    </location>
    <ligand>
        <name>substrate</name>
    </ligand>
</feature>
<protein>
    <recommendedName>
        <fullName evidence="15 16">Type III pantothenate kinase</fullName>
        <ecNumber evidence="6 16">2.7.1.33</ecNumber>
    </recommendedName>
    <alternativeName>
        <fullName evidence="16">PanK-III</fullName>
    </alternativeName>
    <alternativeName>
        <fullName evidence="16">Pantothenic acid kinase</fullName>
    </alternativeName>
</protein>
<keyword evidence="9 16" id="KW-0547">Nucleotide-binding</keyword>
<feature type="active site" description="Proton acceptor" evidence="16">
    <location>
        <position position="186"/>
    </location>
</feature>
<comment type="caution">
    <text evidence="16">Lacks conserved residue(s) required for the propagation of feature annotation.</text>
</comment>
<evidence type="ECO:0000256" key="3">
    <source>
        <dbReference type="ARBA" id="ARBA00004496"/>
    </source>
</evidence>
<comment type="similarity">
    <text evidence="14 16">Belongs to the type III pantothenate kinase family.</text>
</comment>
<dbReference type="UniPathway" id="UPA00241">
    <property type="reaction ID" value="UER00352"/>
</dbReference>
<comment type="catalytic activity">
    <reaction evidence="1 16">
        <text>(R)-pantothenate + ATP = (R)-4'-phosphopantothenate + ADP + H(+)</text>
        <dbReference type="Rhea" id="RHEA:16373"/>
        <dbReference type="ChEBI" id="CHEBI:10986"/>
        <dbReference type="ChEBI" id="CHEBI:15378"/>
        <dbReference type="ChEBI" id="CHEBI:29032"/>
        <dbReference type="ChEBI" id="CHEBI:30616"/>
        <dbReference type="ChEBI" id="CHEBI:456216"/>
        <dbReference type="EC" id="2.7.1.33"/>
    </reaction>
</comment>